<evidence type="ECO:0000313" key="3">
    <source>
        <dbReference type="Proteomes" id="UP000036987"/>
    </source>
</evidence>
<dbReference type="AlphaFoldDB" id="A0A0K9P9G5"/>
<organism evidence="2 3">
    <name type="scientific">Zostera marina</name>
    <name type="common">Eelgrass</name>
    <dbReference type="NCBI Taxonomy" id="29655"/>
    <lineage>
        <taxon>Eukaryota</taxon>
        <taxon>Viridiplantae</taxon>
        <taxon>Streptophyta</taxon>
        <taxon>Embryophyta</taxon>
        <taxon>Tracheophyta</taxon>
        <taxon>Spermatophyta</taxon>
        <taxon>Magnoliopsida</taxon>
        <taxon>Liliopsida</taxon>
        <taxon>Zosteraceae</taxon>
        <taxon>Zostera</taxon>
    </lineage>
</organism>
<feature type="compositionally biased region" description="Basic and acidic residues" evidence="1">
    <location>
        <begin position="214"/>
        <end position="225"/>
    </location>
</feature>
<evidence type="ECO:0000256" key="1">
    <source>
        <dbReference type="SAM" id="MobiDB-lite"/>
    </source>
</evidence>
<feature type="region of interest" description="Disordered" evidence="1">
    <location>
        <begin position="205"/>
        <end position="226"/>
    </location>
</feature>
<gene>
    <name evidence="2" type="ORF">ZOSMA_317G00150</name>
</gene>
<feature type="compositionally biased region" description="Basic and acidic residues" evidence="1">
    <location>
        <begin position="77"/>
        <end position="86"/>
    </location>
</feature>
<keyword evidence="3" id="KW-1185">Reference proteome</keyword>
<feature type="region of interest" description="Disordered" evidence="1">
    <location>
        <begin position="24"/>
        <end position="86"/>
    </location>
</feature>
<evidence type="ECO:0000313" key="2">
    <source>
        <dbReference type="EMBL" id="KMZ65599.1"/>
    </source>
</evidence>
<comment type="caution">
    <text evidence="2">The sequence shown here is derived from an EMBL/GenBank/DDBJ whole genome shotgun (WGS) entry which is preliminary data.</text>
</comment>
<accession>A0A0K9P9G5</accession>
<dbReference type="Proteomes" id="UP000036987">
    <property type="component" value="Unassembled WGS sequence"/>
</dbReference>
<sequence length="368" mass="42395">MRSWERGSPPPARKNRVVLSSMIVRVPENETVGDADGAKKEEKSFHPMKSLSSPLRQDRLQSLVDGSGGSDSTGHQKKIDRLPYDSGFNDREWAEHDREGFKVRNNVGRLRDYSPSYRCGGRNGGKPKDILSSYKHRTDESPCKRFRERSPNYVQGRNGRKFRESDCGYGRISNRFQEISFANERDRDGVRFNHSSFPFKLKRNQRRSHFPPPFERRKGGSDYRGHSPPYGNGRDARLFERCFDDLEPEIFSFRKKGDYNNPYISPRSGNGFSKNPLCENMNSRRGTCNNCDDNRYGSSNGRMHGSPYSYGGYFLITVTLMLNLAHHGGKQIVIGHRHPIFEAGISKNTFLLLDMKEEDCQWWNIMKT</sequence>
<reference evidence="3" key="1">
    <citation type="journal article" date="2016" name="Nature">
        <title>The genome of the seagrass Zostera marina reveals angiosperm adaptation to the sea.</title>
        <authorList>
            <person name="Olsen J.L."/>
            <person name="Rouze P."/>
            <person name="Verhelst B."/>
            <person name="Lin Y.-C."/>
            <person name="Bayer T."/>
            <person name="Collen J."/>
            <person name="Dattolo E."/>
            <person name="De Paoli E."/>
            <person name="Dittami S."/>
            <person name="Maumus F."/>
            <person name="Michel G."/>
            <person name="Kersting A."/>
            <person name="Lauritano C."/>
            <person name="Lohaus R."/>
            <person name="Toepel M."/>
            <person name="Tonon T."/>
            <person name="Vanneste K."/>
            <person name="Amirebrahimi M."/>
            <person name="Brakel J."/>
            <person name="Bostroem C."/>
            <person name="Chovatia M."/>
            <person name="Grimwood J."/>
            <person name="Jenkins J.W."/>
            <person name="Jueterbock A."/>
            <person name="Mraz A."/>
            <person name="Stam W.T."/>
            <person name="Tice H."/>
            <person name="Bornberg-Bauer E."/>
            <person name="Green P.J."/>
            <person name="Pearson G.A."/>
            <person name="Procaccini G."/>
            <person name="Duarte C.M."/>
            <person name="Schmutz J."/>
            <person name="Reusch T.B.H."/>
            <person name="Van de Peer Y."/>
        </authorList>
    </citation>
    <scope>NUCLEOTIDE SEQUENCE [LARGE SCALE GENOMIC DNA]</scope>
    <source>
        <strain evidence="3">cv. Finnish</strain>
    </source>
</reference>
<proteinExistence type="predicted"/>
<protein>
    <submittedName>
        <fullName evidence="2">Uncharacterized protein</fullName>
    </submittedName>
</protein>
<name>A0A0K9P9G5_ZOSMR</name>
<feature type="compositionally biased region" description="Basic and acidic residues" evidence="1">
    <location>
        <begin position="36"/>
        <end position="45"/>
    </location>
</feature>
<dbReference type="EMBL" id="LFYR01001027">
    <property type="protein sequence ID" value="KMZ65599.1"/>
    <property type="molecule type" value="Genomic_DNA"/>
</dbReference>